<evidence type="ECO:0000313" key="2">
    <source>
        <dbReference type="EMBL" id="SFN63954.1"/>
    </source>
</evidence>
<dbReference type="EMBL" id="FOVP01000006">
    <property type="protein sequence ID" value="SFN63954.1"/>
    <property type="molecule type" value="Genomic_DNA"/>
</dbReference>
<feature type="domain" description="Magnesium transporter MgtE intracellular" evidence="1">
    <location>
        <begin position="15"/>
        <end position="79"/>
    </location>
</feature>
<dbReference type="Pfam" id="PF03448">
    <property type="entry name" value="MgtE_N"/>
    <property type="match status" value="1"/>
</dbReference>
<dbReference type="InterPro" id="IPR006668">
    <property type="entry name" value="Mg_transptr_MgtE_intracell_dom"/>
</dbReference>
<keyword evidence="3" id="KW-1185">Reference proteome</keyword>
<organism evidence="2 3">
    <name type="scientific">Roseovarius lutimaris</name>
    <dbReference type="NCBI Taxonomy" id="1005928"/>
    <lineage>
        <taxon>Bacteria</taxon>
        <taxon>Pseudomonadati</taxon>
        <taxon>Pseudomonadota</taxon>
        <taxon>Alphaproteobacteria</taxon>
        <taxon>Rhodobacterales</taxon>
        <taxon>Roseobacteraceae</taxon>
        <taxon>Roseovarius</taxon>
    </lineage>
</organism>
<dbReference type="SUPFAM" id="SSF158791">
    <property type="entry name" value="MgtE N-terminal domain-like"/>
    <property type="match status" value="1"/>
</dbReference>
<proteinExistence type="predicted"/>
<protein>
    <submittedName>
        <fullName evidence="2">MgtE intracellular N domain-containing protein</fullName>
    </submittedName>
</protein>
<dbReference type="Proteomes" id="UP000198599">
    <property type="component" value="Unassembled WGS sequence"/>
</dbReference>
<dbReference type="STRING" id="1005928.SAMN04487859_10694"/>
<accession>A0A1I5ANA3</accession>
<dbReference type="AlphaFoldDB" id="A0A1I5ANA3"/>
<dbReference type="Gene3D" id="1.25.60.10">
    <property type="entry name" value="MgtE N-terminal domain-like"/>
    <property type="match status" value="1"/>
</dbReference>
<gene>
    <name evidence="2" type="ORF">SAMN04487859_10694</name>
</gene>
<sequence length="110" mass="11662">MSFSPAGRDAPIALLSPELTSQLIDEAPPELAGEMIVSQETAKAVEIFDDLDSDAQADAILAGLVPKDAARVRRLAEYDAGTAGGLMLANAFQFRPNQTVGVVPLRLKRV</sequence>
<dbReference type="RefSeq" id="WP_177193805.1">
    <property type="nucleotide sequence ID" value="NZ_FOVP01000006.1"/>
</dbReference>
<evidence type="ECO:0000259" key="1">
    <source>
        <dbReference type="Pfam" id="PF03448"/>
    </source>
</evidence>
<evidence type="ECO:0000313" key="3">
    <source>
        <dbReference type="Proteomes" id="UP000198599"/>
    </source>
</evidence>
<name>A0A1I5ANA3_9RHOB</name>
<reference evidence="3" key="1">
    <citation type="submission" date="2016-10" db="EMBL/GenBank/DDBJ databases">
        <authorList>
            <person name="Varghese N."/>
            <person name="Submissions S."/>
        </authorList>
    </citation>
    <scope>NUCLEOTIDE SEQUENCE [LARGE SCALE GENOMIC DNA]</scope>
    <source>
        <strain evidence="3">DSM 28463</strain>
    </source>
</reference>
<dbReference type="InterPro" id="IPR038076">
    <property type="entry name" value="MgtE_N_sf"/>
</dbReference>